<gene>
    <name evidence="3" type="ORF">LZC95_08790</name>
</gene>
<dbReference type="Proteomes" id="UP001379533">
    <property type="component" value="Chromosome"/>
</dbReference>
<evidence type="ECO:0000256" key="1">
    <source>
        <dbReference type="SAM" id="MobiDB-lite"/>
    </source>
</evidence>
<name>A0ABZ2KE64_9BACT</name>
<organism evidence="3 4">
    <name type="scientific">Pendulispora brunnea</name>
    <dbReference type="NCBI Taxonomy" id="2905690"/>
    <lineage>
        <taxon>Bacteria</taxon>
        <taxon>Pseudomonadati</taxon>
        <taxon>Myxococcota</taxon>
        <taxon>Myxococcia</taxon>
        <taxon>Myxococcales</taxon>
        <taxon>Sorangiineae</taxon>
        <taxon>Pendulisporaceae</taxon>
        <taxon>Pendulispora</taxon>
    </lineage>
</organism>
<proteinExistence type="predicted"/>
<feature type="region of interest" description="Disordered" evidence="1">
    <location>
        <begin position="399"/>
        <end position="420"/>
    </location>
</feature>
<dbReference type="EMBL" id="CP089982">
    <property type="protein sequence ID" value="WXA96933.1"/>
    <property type="molecule type" value="Genomic_DNA"/>
</dbReference>
<feature type="chain" id="PRO_5047432150" description="PE-PGRS family protein" evidence="2">
    <location>
        <begin position="19"/>
        <end position="502"/>
    </location>
</feature>
<feature type="region of interest" description="Disordered" evidence="1">
    <location>
        <begin position="458"/>
        <end position="502"/>
    </location>
</feature>
<keyword evidence="4" id="KW-1185">Reference proteome</keyword>
<evidence type="ECO:0000313" key="3">
    <source>
        <dbReference type="EMBL" id="WXA96933.1"/>
    </source>
</evidence>
<evidence type="ECO:0000256" key="2">
    <source>
        <dbReference type="SAM" id="SignalP"/>
    </source>
</evidence>
<feature type="compositionally biased region" description="Gly residues" evidence="1">
    <location>
        <begin position="261"/>
        <end position="271"/>
    </location>
</feature>
<evidence type="ECO:0000313" key="4">
    <source>
        <dbReference type="Proteomes" id="UP001379533"/>
    </source>
</evidence>
<dbReference type="PROSITE" id="PS51257">
    <property type="entry name" value="PROKAR_LIPOPROTEIN"/>
    <property type="match status" value="1"/>
</dbReference>
<sequence>MTRSSLLLLLAAVGGAIACNAILGIEDVHLDDSTDSSVDSGVDAAIDPKCEPSPRDDASVLRDGCGVFAAPSGSNDAAGTRDAPVKSVARAIELALAKRVPHVYLCAAPYGESLHIDGAQAHFNMGVYGGLACPGAVNAWSLTDARARVSPATGMALRIENARANVTIEDIDFSVGDAVAPGESSVAGYVSDAGSVILRRASFTAGKGMTGADALPPQKPMQGDVNGISGDNGGGSKLCECLPSSLTSRGGAAGSNERSGGENGSPGGALGGLPVIDDAGRNRSPCGEDGGLDGAHDGGSGTSGKNGAPGKHGTDAGLGTIGADGWQPMAGIDGTDGEMGQGGGGGRGGNCSTPQGGGGGCGGCGGTGAQGGKGGGASIALLVKSSGVRLADVALTANDAGNGGKSYKGTEALPGGRRGDPAGDQPCACWGGNGGNGGAGGSGGGGAGGLSVGLLYSGDPPQYEPGTLKVSIGKPGSGGRPGDGAAPGRNGLAENILDTKGF</sequence>
<dbReference type="RefSeq" id="WP_394847548.1">
    <property type="nucleotide sequence ID" value="NZ_CP089982.1"/>
</dbReference>
<protein>
    <recommendedName>
        <fullName evidence="5">PE-PGRS family protein</fullName>
    </recommendedName>
</protein>
<keyword evidence="2" id="KW-0732">Signal</keyword>
<feature type="compositionally biased region" description="Gly residues" evidence="1">
    <location>
        <begin position="288"/>
        <end position="304"/>
    </location>
</feature>
<accession>A0ABZ2KE64</accession>
<feature type="region of interest" description="Disordered" evidence="1">
    <location>
        <begin position="246"/>
        <end position="351"/>
    </location>
</feature>
<feature type="signal peptide" evidence="2">
    <location>
        <begin position="1"/>
        <end position="18"/>
    </location>
</feature>
<feature type="compositionally biased region" description="Gly residues" evidence="1">
    <location>
        <begin position="337"/>
        <end position="351"/>
    </location>
</feature>
<evidence type="ECO:0008006" key="5">
    <source>
        <dbReference type="Google" id="ProtNLM"/>
    </source>
</evidence>
<reference evidence="3 4" key="1">
    <citation type="submission" date="2021-12" db="EMBL/GenBank/DDBJ databases">
        <title>Discovery of the Pendulisporaceae a myxobacterial family with distinct sporulation behavior and unique specialized metabolism.</title>
        <authorList>
            <person name="Garcia R."/>
            <person name="Popoff A."/>
            <person name="Bader C.D."/>
            <person name="Loehr J."/>
            <person name="Walesch S."/>
            <person name="Walt C."/>
            <person name="Boldt J."/>
            <person name="Bunk B."/>
            <person name="Haeckl F.J.F.P.J."/>
            <person name="Gunesch A.P."/>
            <person name="Birkelbach J."/>
            <person name="Nuebel U."/>
            <person name="Pietschmann T."/>
            <person name="Bach T."/>
            <person name="Mueller R."/>
        </authorList>
    </citation>
    <scope>NUCLEOTIDE SEQUENCE [LARGE SCALE GENOMIC DNA]</scope>
    <source>
        <strain evidence="3 4">MSr12523</strain>
    </source>
</reference>
<feature type="region of interest" description="Disordered" evidence="1">
    <location>
        <begin position="209"/>
        <end position="230"/>
    </location>
</feature>